<feature type="region of interest" description="Disordered" evidence="1">
    <location>
        <begin position="1"/>
        <end position="96"/>
    </location>
</feature>
<keyword evidence="3" id="KW-1185">Reference proteome</keyword>
<reference evidence="2" key="1">
    <citation type="submission" date="2020-03" db="EMBL/GenBank/DDBJ databases">
        <authorList>
            <person name="Weist P."/>
        </authorList>
    </citation>
    <scope>NUCLEOTIDE SEQUENCE</scope>
</reference>
<comment type="caution">
    <text evidence="2">The sequence shown here is derived from an EMBL/GenBank/DDBJ whole genome shotgun (WGS) entry which is preliminary data.</text>
</comment>
<evidence type="ECO:0000313" key="3">
    <source>
        <dbReference type="Proteomes" id="UP001153269"/>
    </source>
</evidence>
<dbReference type="Proteomes" id="UP001153269">
    <property type="component" value="Unassembled WGS sequence"/>
</dbReference>
<sequence>MNEGRASTEASLQNLRGNRAAWEKRKWDRDRVSDGGTDAPPHVSVFLGHTEADTRPKGHRSNRKYQGHENGSQNKLETNKEERSRPSPGAWSQTPCEGLSTVEECVIFYEGEWRESKHSAS</sequence>
<proteinExistence type="predicted"/>
<organism evidence="2 3">
    <name type="scientific">Pleuronectes platessa</name>
    <name type="common">European plaice</name>
    <dbReference type="NCBI Taxonomy" id="8262"/>
    <lineage>
        <taxon>Eukaryota</taxon>
        <taxon>Metazoa</taxon>
        <taxon>Chordata</taxon>
        <taxon>Craniata</taxon>
        <taxon>Vertebrata</taxon>
        <taxon>Euteleostomi</taxon>
        <taxon>Actinopterygii</taxon>
        <taxon>Neopterygii</taxon>
        <taxon>Teleostei</taxon>
        <taxon>Neoteleostei</taxon>
        <taxon>Acanthomorphata</taxon>
        <taxon>Carangaria</taxon>
        <taxon>Pleuronectiformes</taxon>
        <taxon>Pleuronectoidei</taxon>
        <taxon>Pleuronectidae</taxon>
        <taxon>Pleuronectes</taxon>
    </lineage>
</organism>
<accession>A0A9N7U941</accession>
<evidence type="ECO:0000256" key="1">
    <source>
        <dbReference type="SAM" id="MobiDB-lite"/>
    </source>
</evidence>
<feature type="compositionally biased region" description="Basic and acidic residues" evidence="1">
    <location>
        <begin position="21"/>
        <end position="33"/>
    </location>
</feature>
<dbReference type="EMBL" id="CADEAL010000968">
    <property type="protein sequence ID" value="CAB1427449.1"/>
    <property type="molecule type" value="Genomic_DNA"/>
</dbReference>
<name>A0A9N7U941_PLEPL</name>
<gene>
    <name evidence="2" type="ORF">PLEPLA_LOCUS15388</name>
</gene>
<evidence type="ECO:0000313" key="2">
    <source>
        <dbReference type="EMBL" id="CAB1427449.1"/>
    </source>
</evidence>
<protein>
    <submittedName>
        <fullName evidence="2">Uncharacterized protein</fullName>
    </submittedName>
</protein>
<dbReference type="AlphaFoldDB" id="A0A9N7U941"/>